<proteinExistence type="predicted"/>
<organism evidence="2 3">
    <name type="scientific">Pleurodeles waltl</name>
    <name type="common">Iberian ribbed newt</name>
    <dbReference type="NCBI Taxonomy" id="8319"/>
    <lineage>
        <taxon>Eukaryota</taxon>
        <taxon>Metazoa</taxon>
        <taxon>Chordata</taxon>
        <taxon>Craniata</taxon>
        <taxon>Vertebrata</taxon>
        <taxon>Euteleostomi</taxon>
        <taxon>Amphibia</taxon>
        <taxon>Batrachia</taxon>
        <taxon>Caudata</taxon>
        <taxon>Salamandroidea</taxon>
        <taxon>Salamandridae</taxon>
        <taxon>Pleurodelinae</taxon>
        <taxon>Pleurodeles</taxon>
    </lineage>
</organism>
<reference evidence="2" key="1">
    <citation type="journal article" date="2022" name="bioRxiv">
        <title>Sequencing and chromosome-scale assembly of the giantPleurodeles waltlgenome.</title>
        <authorList>
            <person name="Brown T."/>
            <person name="Elewa A."/>
            <person name="Iarovenko S."/>
            <person name="Subramanian E."/>
            <person name="Araus A.J."/>
            <person name="Petzold A."/>
            <person name="Susuki M."/>
            <person name="Suzuki K.-i.T."/>
            <person name="Hayashi T."/>
            <person name="Toyoda A."/>
            <person name="Oliveira C."/>
            <person name="Osipova E."/>
            <person name="Leigh N.D."/>
            <person name="Simon A."/>
            <person name="Yun M.H."/>
        </authorList>
    </citation>
    <scope>NUCLEOTIDE SEQUENCE</scope>
    <source>
        <strain evidence="2">20211129_DDA</strain>
        <tissue evidence="2">Liver</tissue>
    </source>
</reference>
<keyword evidence="3" id="KW-1185">Reference proteome</keyword>
<name>A0AAV7NTG0_PLEWA</name>
<dbReference type="Proteomes" id="UP001066276">
    <property type="component" value="Chromosome 8"/>
</dbReference>
<evidence type="ECO:0000313" key="2">
    <source>
        <dbReference type="EMBL" id="KAJ1118721.1"/>
    </source>
</evidence>
<dbReference type="AlphaFoldDB" id="A0AAV7NTG0"/>
<feature type="region of interest" description="Disordered" evidence="1">
    <location>
        <begin position="1"/>
        <end position="30"/>
    </location>
</feature>
<feature type="region of interest" description="Disordered" evidence="1">
    <location>
        <begin position="58"/>
        <end position="86"/>
    </location>
</feature>
<gene>
    <name evidence="2" type="ORF">NDU88_006909</name>
</gene>
<sequence length="86" mass="9694">MTTELMPRRHRENRDNTGDPPLSLTQPGTQDHSVCTCAWICTLPGHPEVRLLRLCPKHQPRHGPTLLGSLPEQENPQCPGARRRAK</sequence>
<protein>
    <submittedName>
        <fullName evidence="2">Uncharacterized protein</fullName>
    </submittedName>
</protein>
<dbReference type="EMBL" id="JANPWB010000012">
    <property type="protein sequence ID" value="KAJ1118721.1"/>
    <property type="molecule type" value="Genomic_DNA"/>
</dbReference>
<evidence type="ECO:0000256" key="1">
    <source>
        <dbReference type="SAM" id="MobiDB-lite"/>
    </source>
</evidence>
<evidence type="ECO:0000313" key="3">
    <source>
        <dbReference type="Proteomes" id="UP001066276"/>
    </source>
</evidence>
<comment type="caution">
    <text evidence="2">The sequence shown here is derived from an EMBL/GenBank/DDBJ whole genome shotgun (WGS) entry which is preliminary data.</text>
</comment>
<accession>A0AAV7NTG0</accession>